<protein>
    <submittedName>
        <fullName evidence="1">Uncharacterized protein</fullName>
    </submittedName>
</protein>
<comment type="caution">
    <text evidence="1">The sequence shown here is derived from an EMBL/GenBank/DDBJ whole genome shotgun (WGS) entry which is preliminary data.</text>
</comment>
<gene>
    <name evidence="1" type="ORF">ACFOOI_09290</name>
</gene>
<proteinExistence type="predicted"/>
<sequence length="185" mass="19572">MAEAQVNAKPCNNYGEVACGAPVDVHLPDIQAAGVSLAPGDKFTAGDYTVVITEISSGDPSGYIGTGYVEMRLVAEIVAKKIAVDFTNLVVNTCYEMAAGDVVTQYDPNWGRILDVDLVIADALTAYEKVSNILGDLFSALNGTCAEIIKIEKEINNLETAFALDPTQSNDVSTSIAELKASPNH</sequence>
<reference evidence="2" key="1">
    <citation type="journal article" date="2019" name="Int. J. Syst. Evol. Microbiol.">
        <title>The Global Catalogue of Microorganisms (GCM) 10K type strain sequencing project: providing services to taxonomists for standard genome sequencing and annotation.</title>
        <authorList>
            <consortium name="The Broad Institute Genomics Platform"/>
            <consortium name="The Broad Institute Genome Sequencing Center for Infectious Disease"/>
            <person name="Wu L."/>
            <person name="Ma J."/>
        </authorList>
    </citation>
    <scope>NUCLEOTIDE SEQUENCE [LARGE SCALE GENOMIC DNA]</scope>
    <source>
        <strain evidence="2">CECT 7956</strain>
    </source>
</reference>
<evidence type="ECO:0000313" key="2">
    <source>
        <dbReference type="Proteomes" id="UP001595616"/>
    </source>
</evidence>
<dbReference type="RefSeq" id="WP_379837314.1">
    <property type="nucleotide sequence ID" value="NZ_JBHRYQ010000001.1"/>
</dbReference>
<dbReference type="EMBL" id="JBHRYQ010000001">
    <property type="protein sequence ID" value="MFC3810848.1"/>
    <property type="molecule type" value="Genomic_DNA"/>
</dbReference>
<evidence type="ECO:0000313" key="1">
    <source>
        <dbReference type="EMBL" id="MFC3810848.1"/>
    </source>
</evidence>
<keyword evidence="2" id="KW-1185">Reference proteome</keyword>
<organism evidence="1 2">
    <name type="scientific">Lacihabitans lacunae</name>
    <dbReference type="NCBI Taxonomy" id="1028214"/>
    <lineage>
        <taxon>Bacteria</taxon>
        <taxon>Pseudomonadati</taxon>
        <taxon>Bacteroidota</taxon>
        <taxon>Cytophagia</taxon>
        <taxon>Cytophagales</taxon>
        <taxon>Leadbetterellaceae</taxon>
        <taxon>Lacihabitans</taxon>
    </lineage>
</organism>
<name>A0ABV7YX94_9BACT</name>
<accession>A0ABV7YX94</accession>
<dbReference type="Proteomes" id="UP001595616">
    <property type="component" value="Unassembled WGS sequence"/>
</dbReference>